<name>A0A1G7B6T8_9ACTN</name>
<sequence>MRTRDFRPSLGPSSSRNRLTLVVPVLDQGANTTVKTLLKGLDPRISTVLVDATADGDPRGRVQRAVDRLPGARRLDVTDRAAGPGHRRSEAIALALTQLDTDWVTVVDAGDFVVPGFHAAVLDAAVAVDAPLVGFNHTRVRGPVRVPESSHPTGAPTVREPAWRGLLGRGNRVGRLWSQLVHRSALEAVESPWLDPRLHHGAVVRLGWQLHLAAARSAAVTVPGYFRVNDHTTDDSPEALVGRVRAYQHAVDAARDHVHSGELVPEAVGAALRAVVRQARAEAEAGRRPSRQLVGLSEEIRASVGRRSLSRAWSTLDAAEQRLITDLPSVA</sequence>
<dbReference type="AlphaFoldDB" id="A0A1G7B6T8"/>
<gene>
    <name evidence="1" type="ORF">SAMN04489747_2860</name>
</gene>
<dbReference type="SUPFAM" id="SSF53448">
    <property type="entry name" value="Nucleotide-diphospho-sugar transferases"/>
    <property type="match status" value="1"/>
</dbReference>
<dbReference type="STRING" id="675864.SAMN04489747_2860"/>
<evidence type="ECO:0000313" key="2">
    <source>
        <dbReference type="Proteomes" id="UP000198546"/>
    </source>
</evidence>
<evidence type="ECO:0000313" key="1">
    <source>
        <dbReference type="EMBL" id="SDE22723.1"/>
    </source>
</evidence>
<reference evidence="1 2" key="1">
    <citation type="submission" date="2016-10" db="EMBL/GenBank/DDBJ databases">
        <authorList>
            <person name="de Groot N.N."/>
        </authorList>
    </citation>
    <scope>NUCLEOTIDE SEQUENCE [LARGE SCALE GENOMIC DNA]</scope>
    <source>
        <strain evidence="1 2">MON 2.2</strain>
    </source>
</reference>
<evidence type="ECO:0008006" key="3">
    <source>
        <dbReference type="Google" id="ProtNLM"/>
    </source>
</evidence>
<keyword evidence="2" id="KW-1185">Reference proteome</keyword>
<organism evidence="1 2">
    <name type="scientific">Auraticoccus monumenti</name>
    <dbReference type="NCBI Taxonomy" id="675864"/>
    <lineage>
        <taxon>Bacteria</taxon>
        <taxon>Bacillati</taxon>
        <taxon>Actinomycetota</taxon>
        <taxon>Actinomycetes</taxon>
        <taxon>Propionibacteriales</taxon>
        <taxon>Propionibacteriaceae</taxon>
        <taxon>Auraticoccus</taxon>
    </lineage>
</organism>
<dbReference type="EMBL" id="LT629688">
    <property type="protein sequence ID" value="SDE22723.1"/>
    <property type="molecule type" value="Genomic_DNA"/>
</dbReference>
<dbReference type="RefSeq" id="WP_090594484.1">
    <property type="nucleotide sequence ID" value="NZ_LT629688.1"/>
</dbReference>
<accession>A0A1G7B6T8</accession>
<protein>
    <recommendedName>
        <fullName evidence="3">Glycosyl transferase family 2</fullName>
    </recommendedName>
</protein>
<dbReference type="Proteomes" id="UP000198546">
    <property type="component" value="Chromosome i"/>
</dbReference>
<proteinExistence type="predicted"/>
<dbReference type="InterPro" id="IPR029044">
    <property type="entry name" value="Nucleotide-diphossugar_trans"/>
</dbReference>